<feature type="domain" description="Gamma-glutamylcyclotransferase AIG2-like" evidence="1">
    <location>
        <begin position="6"/>
        <end position="126"/>
    </location>
</feature>
<sequence length="131" mass="14617">MSQLPLFVYGTLRPAFAGPMAGQLSAMTRYIGRAVAQGRLYQIADYPAFVSGPEGQVIGDLLMPFNLSTTLAWLDDYEECTRAYPEPHEYRREQLTVQGQSGRVIAWAYIYALPVTDLPLIASGDFLSHKR</sequence>
<accession>A0ABU1X431</accession>
<keyword evidence="3" id="KW-1185">Reference proteome</keyword>
<organism evidence="2 3">
    <name type="scientific">Sphingobium xenophagum</name>
    <dbReference type="NCBI Taxonomy" id="121428"/>
    <lineage>
        <taxon>Bacteria</taxon>
        <taxon>Pseudomonadati</taxon>
        <taxon>Pseudomonadota</taxon>
        <taxon>Alphaproteobacteria</taxon>
        <taxon>Sphingomonadales</taxon>
        <taxon>Sphingomonadaceae</taxon>
        <taxon>Sphingobium</taxon>
    </lineage>
</organism>
<proteinExistence type="predicted"/>
<dbReference type="InterPro" id="IPR036568">
    <property type="entry name" value="GGCT-like_sf"/>
</dbReference>
<dbReference type="RefSeq" id="WP_310226474.1">
    <property type="nucleotide sequence ID" value="NZ_JAVDWV010000015.1"/>
</dbReference>
<evidence type="ECO:0000313" key="2">
    <source>
        <dbReference type="EMBL" id="MDR7156313.1"/>
    </source>
</evidence>
<evidence type="ECO:0000259" key="1">
    <source>
        <dbReference type="Pfam" id="PF06094"/>
    </source>
</evidence>
<dbReference type="CDD" id="cd06661">
    <property type="entry name" value="GGCT_like"/>
    <property type="match status" value="1"/>
</dbReference>
<dbReference type="EMBL" id="JAVDWV010000015">
    <property type="protein sequence ID" value="MDR7156313.1"/>
    <property type="molecule type" value="Genomic_DNA"/>
</dbReference>
<dbReference type="Proteomes" id="UP001267638">
    <property type="component" value="Unassembled WGS sequence"/>
</dbReference>
<dbReference type="SUPFAM" id="SSF110857">
    <property type="entry name" value="Gamma-glutamyl cyclotransferase-like"/>
    <property type="match status" value="1"/>
</dbReference>
<protein>
    <submittedName>
        <fullName evidence="2">Gamma-glutamylcyclotransferase (GGCT)/AIG2-like uncharacterized protein YtfP</fullName>
    </submittedName>
</protein>
<name>A0ABU1X431_SPHXE</name>
<reference evidence="2 3" key="1">
    <citation type="submission" date="2023-07" db="EMBL/GenBank/DDBJ databases">
        <title>Sorghum-associated microbial communities from plants grown in Nebraska, USA.</title>
        <authorList>
            <person name="Schachtman D."/>
        </authorList>
    </citation>
    <scope>NUCLEOTIDE SEQUENCE [LARGE SCALE GENOMIC DNA]</scope>
    <source>
        <strain evidence="2 3">4256</strain>
    </source>
</reference>
<dbReference type="Gene3D" id="3.10.490.10">
    <property type="entry name" value="Gamma-glutamyl cyclotransferase-like"/>
    <property type="match status" value="1"/>
</dbReference>
<comment type="caution">
    <text evidence="2">The sequence shown here is derived from an EMBL/GenBank/DDBJ whole genome shotgun (WGS) entry which is preliminary data.</text>
</comment>
<gene>
    <name evidence="2" type="ORF">J2W40_003154</name>
</gene>
<evidence type="ECO:0000313" key="3">
    <source>
        <dbReference type="Proteomes" id="UP001267638"/>
    </source>
</evidence>
<dbReference type="InterPro" id="IPR009288">
    <property type="entry name" value="AIG2-like_dom"/>
</dbReference>
<dbReference type="InterPro" id="IPR013024">
    <property type="entry name" value="GGCT-like"/>
</dbReference>
<dbReference type="Pfam" id="PF06094">
    <property type="entry name" value="GGACT"/>
    <property type="match status" value="1"/>
</dbReference>